<comment type="caution">
    <text evidence="2">The sequence shown here is derived from an EMBL/GenBank/DDBJ whole genome shotgun (WGS) entry which is preliminary data.</text>
</comment>
<keyword evidence="1" id="KW-0812">Transmembrane</keyword>
<dbReference type="AlphaFoldDB" id="A0A2W1JL79"/>
<sequence>MLSLLCVLGSIFVVDYLFSRLYQFRPLPSVNLIEIGFVPEVWLSLIGLTLGTLVIAISIASQNIPKIAELYIQDWVSLFYLWFLILGGAHALFVKFHQESGLDATASTILNVYIFLPVSIIFSFSYIFYVLNSIQPLTVVKKVVKTHYRNLHQLYRYPARQLLNVEAYREDYQHQLLESLNQLDNLLEYVTFKELKAEILQDVSLLLQDFVCLKPKVNPAFFKVGPAVRSDISFKTMVDQLDGVEHNRTFYEQKCFRLLGNAYVHLLEESEFDLASLCVSEISKIGSKALAINDDRLLDVLIVRFNTLCRFALKHGVKHNEARNLYNLAFHYRTFIASLVHHDKLQQAQDSFIYLRRYGNEAYAYGHMSSAMYFIVDVIAAEMKKILVLVHEQSWPPEIQARLLDEMLQVDSPPEIDENNPEQPHLNSGVRTLQIGLALFYLKAGQRDFAHRIVIDILDDLTILGKDLFEQAIQRTCDRLRISQPNFWEDTDRGNTNLYYTPDHDQLDAFCELLNGAMVSDRP</sequence>
<protein>
    <recommendedName>
        <fullName evidence="4">DUF2254 domain-containing protein</fullName>
    </recommendedName>
</protein>
<dbReference type="Proteomes" id="UP000248857">
    <property type="component" value="Unassembled WGS sequence"/>
</dbReference>
<keyword evidence="1" id="KW-0472">Membrane</keyword>
<keyword evidence="3" id="KW-1185">Reference proteome</keyword>
<feature type="transmembrane region" description="Helical" evidence="1">
    <location>
        <begin position="72"/>
        <end position="93"/>
    </location>
</feature>
<evidence type="ECO:0000256" key="1">
    <source>
        <dbReference type="SAM" id="Phobius"/>
    </source>
</evidence>
<organism evidence="2 3">
    <name type="scientific">Acaryochloris thomasi RCC1774</name>
    <dbReference type="NCBI Taxonomy" id="1764569"/>
    <lineage>
        <taxon>Bacteria</taxon>
        <taxon>Bacillati</taxon>
        <taxon>Cyanobacteriota</taxon>
        <taxon>Cyanophyceae</taxon>
        <taxon>Acaryochloridales</taxon>
        <taxon>Acaryochloridaceae</taxon>
        <taxon>Acaryochloris</taxon>
        <taxon>Acaryochloris thomasi</taxon>
    </lineage>
</organism>
<dbReference type="EMBL" id="PQWO01000003">
    <property type="protein sequence ID" value="PZD74118.1"/>
    <property type="molecule type" value="Genomic_DNA"/>
</dbReference>
<feature type="transmembrane region" description="Helical" evidence="1">
    <location>
        <begin position="43"/>
        <end position="60"/>
    </location>
</feature>
<evidence type="ECO:0000313" key="2">
    <source>
        <dbReference type="EMBL" id="PZD74118.1"/>
    </source>
</evidence>
<accession>A0A2W1JL79</accession>
<dbReference type="RefSeq" id="WP_233501433.1">
    <property type="nucleotide sequence ID" value="NZ_CAWNWM010000003.1"/>
</dbReference>
<reference evidence="2 3" key="1">
    <citation type="journal article" date="2018" name="Sci. Rep.">
        <title>A novel species of the marine cyanobacterium Acaryochloris with a unique pigment content and lifestyle.</title>
        <authorList>
            <person name="Partensky F."/>
            <person name="Six C."/>
            <person name="Ratin M."/>
            <person name="Garczarek L."/>
            <person name="Vaulot D."/>
            <person name="Probert I."/>
            <person name="Calteau A."/>
            <person name="Gourvil P."/>
            <person name="Marie D."/>
            <person name="Grebert T."/>
            <person name="Bouchier C."/>
            <person name="Le Panse S."/>
            <person name="Gachenot M."/>
            <person name="Rodriguez F."/>
            <person name="Garrido J.L."/>
        </authorList>
    </citation>
    <scope>NUCLEOTIDE SEQUENCE [LARGE SCALE GENOMIC DNA]</scope>
    <source>
        <strain evidence="2 3">RCC1774</strain>
    </source>
</reference>
<feature type="transmembrane region" description="Helical" evidence="1">
    <location>
        <begin position="113"/>
        <end position="132"/>
    </location>
</feature>
<name>A0A2W1JL79_9CYAN</name>
<evidence type="ECO:0008006" key="4">
    <source>
        <dbReference type="Google" id="ProtNLM"/>
    </source>
</evidence>
<evidence type="ECO:0000313" key="3">
    <source>
        <dbReference type="Proteomes" id="UP000248857"/>
    </source>
</evidence>
<proteinExistence type="predicted"/>
<keyword evidence="1" id="KW-1133">Transmembrane helix</keyword>
<gene>
    <name evidence="2" type="ORF">C1752_01434</name>
</gene>